<dbReference type="InterPro" id="IPR052396">
    <property type="entry name" value="Meiotic_Drive_Suppr_Kinase"/>
</dbReference>
<feature type="compositionally biased region" description="Low complexity" evidence="4">
    <location>
        <begin position="137"/>
        <end position="151"/>
    </location>
</feature>
<dbReference type="PANTHER" id="PTHR37171:SF1">
    <property type="entry name" value="SERINE_THREONINE-PROTEIN KINASE YRZF-RELATED"/>
    <property type="match status" value="1"/>
</dbReference>
<protein>
    <recommendedName>
        <fullName evidence="1">non-specific serine/threonine protein kinase</fullName>
        <ecNumber evidence="1">2.7.11.1</ecNumber>
    </recommendedName>
</protein>
<dbReference type="AlphaFoldDB" id="A0A194W9G7"/>
<comment type="catalytic activity">
    <reaction evidence="2">
        <text>L-threonyl-[protein] + ATP = O-phospho-L-threonyl-[protein] + ADP + H(+)</text>
        <dbReference type="Rhea" id="RHEA:46608"/>
        <dbReference type="Rhea" id="RHEA-COMP:11060"/>
        <dbReference type="Rhea" id="RHEA-COMP:11605"/>
        <dbReference type="ChEBI" id="CHEBI:15378"/>
        <dbReference type="ChEBI" id="CHEBI:30013"/>
        <dbReference type="ChEBI" id="CHEBI:30616"/>
        <dbReference type="ChEBI" id="CHEBI:61977"/>
        <dbReference type="ChEBI" id="CHEBI:456216"/>
        <dbReference type="EC" id="2.7.11.1"/>
    </reaction>
</comment>
<evidence type="ECO:0000313" key="6">
    <source>
        <dbReference type="Proteomes" id="UP000078559"/>
    </source>
</evidence>
<dbReference type="InterPro" id="IPR008266">
    <property type="entry name" value="Tyr_kinase_AS"/>
</dbReference>
<dbReference type="EC" id="2.7.11.1" evidence="1"/>
<dbReference type="InterPro" id="IPR011009">
    <property type="entry name" value="Kinase-like_dom_sf"/>
</dbReference>
<evidence type="ECO:0000256" key="2">
    <source>
        <dbReference type="ARBA" id="ARBA00047899"/>
    </source>
</evidence>
<dbReference type="PANTHER" id="PTHR37171">
    <property type="entry name" value="SERINE/THREONINE-PROTEIN KINASE YRZF-RELATED"/>
    <property type="match status" value="1"/>
</dbReference>
<sequence>MGRGAGDTVHPDSDTCAYWFAAVCAQIYSCMIQKGLRYGVVSTGTRYIFVSIDPEDFSVLRYSPSQATSVATSPLMRIVALSLLTMQGSGYLPNNAQWEGIRRGRGLIWATGTLSFTTAGDTPAPAHTDSDYMAPASDGSSSMSDQSGGNSLHDGDTRYNPGHGLSALNGPVPVHTPPCSTPPRPAPDTHRRTSLYPSPRSPSEPTTLGKRGRQDESPPDTENSCKDERWAESEKRTKLDHGHDDATATSHLSPQSSPRSRSPPVQPVGVSQSLYCTQQCLQSLIRPGGQDDRECPNYAEHARNASQRPITARRLRRCLRAQLCVKAKDLPPDYDWGYCILTSAVGNAPILKVRLGISGHVFLAKGFAPSDLKKMRREATFYTRLHHLQGTHVPVCLGTVELQGDEVLKHDTWDGELVIAGLLLLGWAGHGVDSWPHMGLGRRGEAGHAFVRDLTVEARKTLTEIHKAGVWHRDVALRNVLVRSLGRQDDGPCLKWQLQVMFIDFELSWTRTKYRQYQRRRLQGTDEEGKTDEELNKEFAGRLSSELDQCAKEMEEWCIPLDAQVRCPHPCHAR</sequence>
<name>A0A194W9G7_CYTMA</name>
<dbReference type="Gene3D" id="1.10.510.10">
    <property type="entry name" value="Transferase(Phosphotransferase) domain 1"/>
    <property type="match status" value="1"/>
</dbReference>
<dbReference type="PROSITE" id="PS00109">
    <property type="entry name" value="PROTEIN_KINASE_TYR"/>
    <property type="match status" value="1"/>
</dbReference>
<keyword evidence="6" id="KW-1185">Reference proteome</keyword>
<feature type="compositionally biased region" description="Pro residues" evidence="4">
    <location>
        <begin position="174"/>
        <end position="186"/>
    </location>
</feature>
<feature type="compositionally biased region" description="Low complexity" evidence="4">
    <location>
        <begin position="253"/>
        <end position="269"/>
    </location>
</feature>
<accession>A0A194W9G7</accession>
<dbReference type="EMBL" id="CM003107">
    <property type="protein sequence ID" value="KUI73116.1"/>
    <property type="molecule type" value="Genomic_DNA"/>
</dbReference>
<gene>
    <name evidence="5" type="ORF">VM1G_08976</name>
</gene>
<dbReference type="GO" id="GO:0004674">
    <property type="term" value="F:protein serine/threonine kinase activity"/>
    <property type="evidence" value="ECO:0007669"/>
    <property type="project" value="UniProtKB-EC"/>
</dbReference>
<dbReference type="OrthoDB" id="411394at2759"/>
<organism evidence="5 6">
    <name type="scientific">Cytospora mali</name>
    <name type="common">Apple Valsa canker fungus</name>
    <name type="synonym">Valsa mali</name>
    <dbReference type="NCBI Taxonomy" id="578113"/>
    <lineage>
        <taxon>Eukaryota</taxon>
        <taxon>Fungi</taxon>
        <taxon>Dikarya</taxon>
        <taxon>Ascomycota</taxon>
        <taxon>Pezizomycotina</taxon>
        <taxon>Sordariomycetes</taxon>
        <taxon>Sordariomycetidae</taxon>
        <taxon>Diaporthales</taxon>
        <taxon>Cytosporaceae</taxon>
        <taxon>Cytospora</taxon>
    </lineage>
</organism>
<evidence type="ECO:0000256" key="1">
    <source>
        <dbReference type="ARBA" id="ARBA00012513"/>
    </source>
</evidence>
<feature type="compositionally biased region" description="Basic and acidic residues" evidence="4">
    <location>
        <begin position="223"/>
        <end position="246"/>
    </location>
</feature>
<evidence type="ECO:0000256" key="4">
    <source>
        <dbReference type="SAM" id="MobiDB-lite"/>
    </source>
</evidence>
<evidence type="ECO:0000256" key="3">
    <source>
        <dbReference type="ARBA" id="ARBA00048679"/>
    </source>
</evidence>
<proteinExistence type="predicted"/>
<feature type="region of interest" description="Disordered" evidence="4">
    <location>
        <begin position="120"/>
        <end position="269"/>
    </location>
</feature>
<comment type="catalytic activity">
    <reaction evidence="3">
        <text>L-seryl-[protein] + ATP = O-phospho-L-seryl-[protein] + ADP + H(+)</text>
        <dbReference type="Rhea" id="RHEA:17989"/>
        <dbReference type="Rhea" id="RHEA-COMP:9863"/>
        <dbReference type="Rhea" id="RHEA-COMP:11604"/>
        <dbReference type="ChEBI" id="CHEBI:15378"/>
        <dbReference type="ChEBI" id="CHEBI:29999"/>
        <dbReference type="ChEBI" id="CHEBI:30616"/>
        <dbReference type="ChEBI" id="CHEBI:83421"/>
        <dbReference type="ChEBI" id="CHEBI:456216"/>
        <dbReference type="EC" id="2.7.11.1"/>
    </reaction>
</comment>
<evidence type="ECO:0000313" key="5">
    <source>
        <dbReference type="EMBL" id="KUI73116.1"/>
    </source>
</evidence>
<dbReference type="Proteomes" id="UP000078559">
    <property type="component" value="Chromosome 10"/>
</dbReference>
<reference evidence="5" key="1">
    <citation type="submission" date="2014-12" db="EMBL/GenBank/DDBJ databases">
        <title>Genome Sequence of Valsa Canker Pathogens Uncovers a Specific Adaption of Colonization on Woody Bark.</title>
        <authorList>
            <person name="Yin Z."/>
            <person name="Liu H."/>
            <person name="Gao X."/>
            <person name="Li Z."/>
            <person name="Song N."/>
            <person name="Ke X."/>
            <person name="Dai Q."/>
            <person name="Wu Y."/>
            <person name="Sun Y."/>
            <person name="Xu J.-R."/>
            <person name="Kang Z.K."/>
            <person name="Wang L."/>
            <person name="Huang L."/>
        </authorList>
    </citation>
    <scope>NUCLEOTIDE SEQUENCE [LARGE SCALE GENOMIC DNA]</scope>
    <source>
        <strain evidence="5">03-8</strain>
    </source>
</reference>
<dbReference type="SUPFAM" id="SSF56112">
    <property type="entry name" value="Protein kinase-like (PK-like)"/>
    <property type="match status" value="1"/>
</dbReference>